<name>A0A8H7U7X8_MORIS</name>
<dbReference type="PANTHER" id="PTHR13511">
    <property type="entry name" value="KXDL MOTIF-CONTAINING PROTEIN 1"/>
    <property type="match status" value="1"/>
</dbReference>
<dbReference type="GO" id="GO:0099078">
    <property type="term" value="C:BORC complex"/>
    <property type="evidence" value="ECO:0007669"/>
    <property type="project" value="TreeGrafter"/>
</dbReference>
<gene>
    <name evidence="3" type="ORF">INT43_004927</name>
</gene>
<dbReference type="OrthoDB" id="10258877at2759"/>
<dbReference type="GO" id="GO:0032418">
    <property type="term" value="P:lysosome localization"/>
    <property type="evidence" value="ECO:0007669"/>
    <property type="project" value="TreeGrafter"/>
</dbReference>
<sequence length="136" mass="16109">MSAKAEWAKRLNCKDDETLEKVLREQEESCVLLTHSSDLLLSLHLVKKTTDQITAFNDFSAARYAQVQKHLEAHTRLLKEIKVDLDSAFRKIRYSESLLVMIYRRIMWFNIDYLYLSTLKKHCQEQHPTEHEEALE</sequence>
<dbReference type="PANTHER" id="PTHR13511:SF0">
    <property type="entry name" value="KXDL MOTIF-CONTAINING PROTEIN 1"/>
    <property type="match status" value="1"/>
</dbReference>
<dbReference type="AlphaFoldDB" id="A0A8H7U7X8"/>
<accession>A0A8H7U7X8</accession>
<dbReference type="EMBL" id="JAEPQZ010000017">
    <property type="protein sequence ID" value="KAG2172385.1"/>
    <property type="molecule type" value="Genomic_DNA"/>
</dbReference>
<evidence type="ECO:0000313" key="3">
    <source>
        <dbReference type="EMBL" id="KAG2172385.1"/>
    </source>
</evidence>
<feature type="non-terminal residue" evidence="3">
    <location>
        <position position="1"/>
    </location>
</feature>
<proteinExistence type="inferred from homology"/>
<organism evidence="3 4">
    <name type="scientific">Mortierella isabellina</name>
    <name type="common">Filamentous fungus</name>
    <name type="synonym">Umbelopsis isabellina</name>
    <dbReference type="NCBI Taxonomy" id="91625"/>
    <lineage>
        <taxon>Eukaryota</taxon>
        <taxon>Fungi</taxon>
        <taxon>Fungi incertae sedis</taxon>
        <taxon>Mucoromycota</taxon>
        <taxon>Mucoromycotina</taxon>
        <taxon>Umbelopsidomycetes</taxon>
        <taxon>Umbelopsidales</taxon>
        <taxon>Umbelopsidaceae</taxon>
        <taxon>Umbelopsis</taxon>
    </lineage>
</organism>
<dbReference type="InterPro" id="IPR019371">
    <property type="entry name" value="KxDL_dom"/>
</dbReference>
<keyword evidence="4" id="KW-1185">Reference proteome</keyword>
<comment type="similarity">
    <text evidence="1">Belongs to the KXD1 family.</text>
</comment>
<dbReference type="Proteomes" id="UP000654370">
    <property type="component" value="Unassembled WGS sequence"/>
</dbReference>
<evidence type="ECO:0000256" key="1">
    <source>
        <dbReference type="ARBA" id="ARBA00005913"/>
    </source>
</evidence>
<comment type="caution">
    <text evidence="3">The sequence shown here is derived from an EMBL/GenBank/DDBJ whole genome shotgun (WGS) entry which is preliminary data.</text>
</comment>
<evidence type="ECO:0000313" key="4">
    <source>
        <dbReference type="Proteomes" id="UP000654370"/>
    </source>
</evidence>
<reference evidence="3" key="1">
    <citation type="submission" date="2020-12" db="EMBL/GenBank/DDBJ databases">
        <title>Metabolic potential, ecology and presence of endohyphal bacteria is reflected in genomic diversity of Mucoromycotina.</title>
        <authorList>
            <person name="Muszewska A."/>
            <person name="Okrasinska A."/>
            <person name="Steczkiewicz K."/>
            <person name="Drgas O."/>
            <person name="Orlowska M."/>
            <person name="Perlinska-Lenart U."/>
            <person name="Aleksandrzak-Piekarczyk T."/>
            <person name="Szatraj K."/>
            <person name="Zielenkiewicz U."/>
            <person name="Pilsyk S."/>
            <person name="Malc E."/>
            <person name="Mieczkowski P."/>
            <person name="Kruszewska J.S."/>
            <person name="Biernat P."/>
            <person name="Pawlowska J."/>
        </authorList>
    </citation>
    <scope>NUCLEOTIDE SEQUENCE</scope>
    <source>
        <strain evidence="3">WA0000067209</strain>
    </source>
</reference>
<feature type="domain" description="KxDL" evidence="2">
    <location>
        <begin position="45"/>
        <end position="93"/>
    </location>
</feature>
<dbReference type="InterPro" id="IPR039843">
    <property type="entry name" value="KXD1-like"/>
</dbReference>
<protein>
    <recommendedName>
        <fullName evidence="2">KxDL domain-containing protein</fullName>
    </recommendedName>
</protein>
<dbReference type="Pfam" id="PF10241">
    <property type="entry name" value="KxDL"/>
    <property type="match status" value="1"/>
</dbReference>
<evidence type="ECO:0000259" key="2">
    <source>
        <dbReference type="Pfam" id="PF10241"/>
    </source>
</evidence>